<gene>
    <name evidence="2" type="ORF">SAMN04488561_1121</name>
</gene>
<protein>
    <submittedName>
        <fullName evidence="2">Uncharacterized protein</fullName>
    </submittedName>
</protein>
<dbReference type="OrthoDB" id="4281358at2"/>
<evidence type="ECO:0000313" key="2">
    <source>
        <dbReference type="EMBL" id="SEE37063.1"/>
    </source>
</evidence>
<dbReference type="Proteomes" id="UP000181980">
    <property type="component" value="Unassembled WGS sequence"/>
</dbReference>
<dbReference type="AlphaFoldDB" id="A0A1H5IA10"/>
<keyword evidence="3" id="KW-1185">Reference proteome</keyword>
<dbReference type="EMBL" id="FNUC01000003">
    <property type="protein sequence ID" value="SEE37063.1"/>
    <property type="molecule type" value="Genomic_DNA"/>
</dbReference>
<keyword evidence="1" id="KW-1133">Transmembrane helix</keyword>
<reference evidence="3" key="1">
    <citation type="submission" date="2016-10" db="EMBL/GenBank/DDBJ databases">
        <authorList>
            <person name="Varghese N."/>
            <person name="Submissions S."/>
        </authorList>
    </citation>
    <scope>NUCLEOTIDE SEQUENCE [LARGE SCALE GENOMIC DNA]</scope>
    <source>
        <strain evidence="3">DSM 45237</strain>
    </source>
</reference>
<proteinExistence type="predicted"/>
<organism evidence="2 3">
    <name type="scientific">Jiangella alba</name>
    <dbReference type="NCBI Taxonomy" id="561176"/>
    <lineage>
        <taxon>Bacteria</taxon>
        <taxon>Bacillati</taxon>
        <taxon>Actinomycetota</taxon>
        <taxon>Actinomycetes</taxon>
        <taxon>Jiangellales</taxon>
        <taxon>Jiangellaceae</taxon>
        <taxon>Jiangella</taxon>
    </lineage>
</organism>
<accession>A0A1H5IA10</accession>
<feature type="transmembrane region" description="Helical" evidence="1">
    <location>
        <begin position="84"/>
        <end position="103"/>
    </location>
</feature>
<evidence type="ECO:0000313" key="3">
    <source>
        <dbReference type="Proteomes" id="UP000181980"/>
    </source>
</evidence>
<evidence type="ECO:0000256" key="1">
    <source>
        <dbReference type="SAM" id="Phobius"/>
    </source>
</evidence>
<dbReference type="STRING" id="561176.SAMN04488561_1121"/>
<name>A0A1H5IA10_9ACTN</name>
<dbReference type="RefSeq" id="WP_069113143.1">
    <property type="nucleotide sequence ID" value="NZ_FNUC01000003.1"/>
</dbReference>
<feature type="transmembrane region" description="Helical" evidence="1">
    <location>
        <begin position="12"/>
        <end position="35"/>
    </location>
</feature>
<keyword evidence="1" id="KW-0472">Membrane</keyword>
<keyword evidence="1" id="KW-0812">Transmembrane</keyword>
<sequence>MRIERLASVRDYLWAAVPILLVVFVWMYGGFAFGLSEATCPGRRAADDTSLQVVVSHRDYVPVDFTCEYADGSVYRYVPGGAKIAMHGALVGSVASFVTATIISRRLARRTAVVRGRTV</sequence>